<dbReference type="RefSeq" id="XP_041228032.1">
    <property type="nucleotide sequence ID" value="XM_041366717.1"/>
</dbReference>
<sequence>MDLMGAASPSSTSLPVMPHSAALLDQALAGPAHVQPDVDFLSDDLWTFDRSNTESFLDETQLTGLPMEVLLPAHPDATSSHNTAEMSFPSFSLSYSPPCQPSRPSHRITKLDDSPISNSSDIFGPSYVFPDSHPPVLQVEPGCNTVLSGSAANPHLSFDEHPTPTPAPTIDERTSCANIVVFLDR</sequence>
<dbReference type="Proteomes" id="UP001195769">
    <property type="component" value="Unassembled WGS sequence"/>
</dbReference>
<dbReference type="EMBL" id="JABBWK010000017">
    <property type="protein sequence ID" value="KAG1902457.1"/>
    <property type="molecule type" value="Genomic_DNA"/>
</dbReference>
<keyword evidence="2" id="KW-1185">Reference proteome</keyword>
<evidence type="ECO:0000313" key="2">
    <source>
        <dbReference type="Proteomes" id="UP001195769"/>
    </source>
</evidence>
<name>A0AAD4HN03_9AGAM</name>
<comment type="caution">
    <text evidence="1">The sequence shown here is derived from an EMBL/GenBank/DDBJ whole genome shotgun (WGS) entry which is preliminary data.</text>
</comment>
<proteinExistence type="predicted"/>
<organism evidence="1 2">
    <name type="scientific">Suillus fuscotomentosus</name>
    <dbReference type="NCBI Taxonomy" id="1912939"/>
    <lineage>
        <taxon>Eukaryota</taxon>
        <taxon>Fungi</taxon>
        <taxon>Dikarya</taxon>
        <taxon>Basidiomycota</taxon>
        <taxon>Agaricomycotina</taxon>
        <taxon>Agaricomycetes</taxon>
        <taxon>Agaricomycetidae</taxon>
        <taxon>Boletales</taxon>
        <taxon>Suillineae</taxon>
        <taxon>Suillaceae</taxon>
        <taxon>Suillus</taxon>
    </lineage>
</organism>
<dbReference type="AlphaFoldDB" id="A0AAD4HN03"/>
<protein>
    <submittedName>
        <fullName evidence="1">Uncharacterized protein</fullName>
    </submittedName>
</protein>
<dbReference type="GeneID" id="64661015"/>
<gene>
    <name evidence="1" type="ORF">F5891DRAFT_1186569</name>
</gene>
<reference evidence="1" key="1">
    <citation type="journal article" date="2020" name="New Phytol.">
        <title>Comparative genomics reveals dynamic genome evolution in host specialist ectomycorrhizal fungi.</title>
        <authorList>
            <person name="Lofgren L.A."/>
            <person name="Nguyen N.H."/>
            <person name="Vilgalys R."/>
            <person name="Ruytinx J."/>
            <person name="Liao H.L."/>
            <person name="Branco S."/>
            <person name="Kuo A."/>
            <person name="LaButti K."/>
            <person name="Lipzen A."/>
            <person name="Andreopoulos W."/>
            <person name="Pangilinan J."/>
            <person name="Riley R."/>
            <person name="Hundley H."/>
            <person name="Na H."/>
            <person name="Barry K."/>
            <person name="Grigoriev I.V."/>
            <person name="Stajich J.E."/>
            <person name="Kennedy P.G."/>
        </authorList>
    </citation>
    <scope>NUCLEOTIDE SEQUENCE</scope>
    <source>
        <strain evidence="1">FC203</strain>
    </source>
</reference>
<evidence type="ECO:0000313" key="1">
    <source>
        <dbReference type="EMBL" id="KAG1902457.1"/>
    </source>
</evidence>
<accession>A0AAD4HN03</accession>